<organism evidence="6 7">
    <name type="scientific">Arenibacter arenosicollis</name>
    <dbReference type="NCBI Taxonomy" id="2762274"/>
    <lineage>
        <taxon>Bacteria</taxon>
        <taxon>Pseudomonadati</taxon>
        <taxon>Bacteroidota</taxon>
        <taxon>Flavobacteriia</taxon>
        <taxon>Flavobacteriales</taxon>
        <taxon>Flavobacteriaceae</taxon>
        <taxon>Arenibacter</taxon>
    </lineage>
</organism>
<dbReference type="InterPro" id="IPR041127">
    <property type="entry name" value="PET_hydrolase/cutinase-like"/>
</dbReference>
<dbReference type="GO" id="GO:0016787">
    <property type="term" value="F:hydrolase activity"/>
    <property type="evidence" value="ECO:0007669"/>
    <property type="project" value="UniProtKB-KW"/>
</dbReference>
<dbReference type="Pfam" id="PF12740">
    <property type="entry name" value="PETase"/>
    <property type="match status" value="1"/>
</dbReference>
<feature type="signal peptide" evidence="4">
    <location>
        <begin position="1"/>
        <end position="27"/>
    </location>
</feature>
<dbReference type="EMBL" id="JACLHY010000030">
    <property type="protein sequence ID" value="MBC8770229.1"/>
    <property type="molecule type" value="Genomic_DNA"/>
</dbReference>
<comment type="caution">
    <text evidence="6">The sequence shown here is derived from an EMBL/GenBank/DDBJ whole genome shotgun (WGS) entry which is preliminary data.</text>
</comment>
<keyword evidence="4" id="KW-0732">Signal</keyword>
<evidence type="ECO:0000259" key="5">
    <source>
        <dbReference type="Pfam" id="PF12740"/>
    </source>
</evidence>
<feature type="domain" description="PET hydrolase/cutinase-like" evidence="5">
    <location>
        <begin position="131"/>
        <end position="239"/>
    </location>
</feature>
<sequence length="435" mass="47870">MIKPTLFRFAHLQILLCFLVFNSVLNAQNESFLYGDAMPDAPELSARGTYKIGVRTMDFVNKGQADVLNSKNGIDPIYDRPLKVEVWYPALLANGATESVTYNEVMGTAHDTLRPLTPITFKGRASRDAAPLTTDGPFPLLVVAHGYVGSRYLMTYLTENLASKGYVVVAIDHTDSTFKDASPFPSTLVNRAKDISFVLNQMANLGKAKDKNFLSGLVDSENIGIIGYSMGGYGVLNVAGAGYSDGLVGFFSGMSGGSKAIAELAMSNPKFPKVDPRIKAVVAFAPWGMERGVWDAEGLKGLKVPTFFVAGNQDDISGYEKGIKAIYTGAVNADRYLLTYKNARHNVAPNPPPIESLKPGLHIDEYYRYAEPSWDERKINNVNQHFLTAFLGIHLKQKDYSKFLEVQENSNEKDWIGFKPRSSTGMELLHEKPTP</sequence>
<proteinExistence type="predicted"/>
<keyword evidence="1 6" id="KW-0378">Hydrolase</keyword>
<evidence type="ECO:0000256" key="2">
    <source>
        <dbReference type="ARBA" id="ARBA00022963"/>
    </source>
</evidence>
<dbReference type="SUPFAM" id="SSF53474">
    <property type="entry name" value="alpha/beta-Hydrolases"/>
    <property type="match status" value="1"/>
</dbReference>
<dbReference type="PANTHER" id="PTHR10272">
    <property type="entry name" value="PLATELET-ACTIVATING FACTOR ACETYLHYDROLASE"/>
    <property type="match status" value="1"/>
</dbReference>
<dbReference type="RefSeq" id="WP_187587850.1">
    <property type="nucleotide sequence ID" value="NZ_JACLHY010000030.1"/>
</dbReference>
<gene>
    <name evidence="6" type="ORF">H4O18_19675</name>
</gene>
<reference evidence="6 7" key="1">
    <citation type="submission" date="2020-08" db="EMBL/GenBank/DDBJ databases">
        <title>Arenibacter gaetbuli sp. nov., isolated from a sand dune.</title>
        <authorList>
            <person name="Park S."/>
            <person name="Yoon J.-H."/>
        </authorList>
    </citation>
    <scope>NUCLEOTIDE SEQUENCE [LARGE SCALE GENOMIC DNA]</scope>
    <source>
        <strain evidence="6 7">BSSL-BM3</strain>
    </source>
</reference>
<evidence type="ECO:0000256" key="4">
    <source>
        <dbReference type="SAM" id="SignalP"/>
    </source>
</evidence>
<accession>A0ABR7QSQ7</accession>
<protein>
    <submittedName>
        <fullName evidence="6">Dienelactone hydrolase family protein</fullName>
    </submittedName>
</protein>
<keyword evidence="7" id="KW-1185">Reference proteome</keyword>
<evidence type="ECO:0000256" key="1">
    <source>
        <dbReference type="ARBA" id="ARBA00022801"/>
    </source>
</evidence>
<dbReference type="Gene3D" id="3.40.50.1820">
    <property type="entry name" value="alpha/beta hydrolase"/>
    <property type="match status" value="1"/>
</dbReference>
<keyword evidence="2" id="KW-0442">Lipid degradation</keyword>
<name>A0ABR7QSQ7_9FLAO</name>
<feature type="chain" id="PRO_5047051050" evidence="4">
    <location>
        <begin position="28"/>
        <end position="435"/>
    </location>
</feature>
<evidence type="ECO:0000256" key="3">
    <source>
        <dbReference type="ARBA" id="ARBA00023098"/>
    </source>
</evidence>
<keyword evidence="3" id="KW-0443">Lipid metabolism</keyword>
<dbReference type="Proteomes" id="UP000618952">
    <property type="component" value="Unassembled WGS sequence"/>
</dbReference>
<dbReference type="PANTHER" id="PTHR10272:SF0">
    <property type="entry name" value="PLATELET-ACTIVATING FACTOR ACETYLHYDROLASE"/>
    <property type="match status" value="1"/>
</dbReference>
<evidence type="ECO:0000313" key="7">
    <source>
        <dbReference type="Proteomes" id="UP000618952"/>
    </source>
</evidence>
<dbReference type="InterPro" id="IPR029058">
    <property type="entry name" value="AB_hydrolase_fold"/>
</dbReference>
<evidence type="ECO:0000313" key="6">
    <source>
        <dbReference type="EMBL" id="MBC8770229.1"/>
    </source>
</evidence>